<organism evidence="1 2">
    <name type="scientific">Enterocloster asparagiformis</name>
    <dbReference type="NCBI Taxonomy" id="333367"/>
    <lineage>
        <taxon>Bacteria</taxon>
        <taxon>Bacillati</taxon>
        <taxon>Bacillota</taxon>
        <taxon>Clostridia</taxon>
        <taxon>Lachnospirales</taxon>
        <taxon>Lachnospiraceae</taxon>
        <taxon>Enterocloster</taxon>
    </lineage>
</organism>
<proteinExistence type="predicted"/>
<protein>
    <submittedName>
        <fullName evidence="1">Uncharacterized protein</fullName>
    </submittedName>
</protein>
<reference evidence="1 2" key="1">
    <citation type="submission" date="2018-08" db="EMBL/GenBank/DDBJ databases">
        <title>A genome reference for cultivated species of the human gut microbiota.</title>
        <authorList>
            <person name="Zou Y."/>
            <person name="Xue W."/>
            <person name="Luo G."/>
        </authorList>
    </citation>
    <scope>NUCLEOTIDE SEQUENCE [LARGE SCALE GENOMIC DNA]</scope>
    <source>
        <strain evidence="1 2">AF04-15</strain>
    </source>
</reference>
<dbReference type="Proteomes" id="UP000283880">
    <property type="component" value="Unassembled WGS sequence"/>
</dbReference>
<name>A0A413FC62_9FIRM</name>
<evidence type="ECO:0000313" key="1">
    <source>
        <dbReference type="EMBL" id="RGX26991.1"/>
    </source>
</evidence>
<sequence length="80" mass="9261">MFFYAFSIEPPLRWNVNCFFEKFLTFSPAPGRRLGGNDLFYRETQGFQENNTMELGAKKEGTTWASASFRLFSLSAFLNI</sequence>
<dbReference type="AlphaFoldDB" id="A0A413FC62"/>
<dbReference type="EMBL" id="QSBM01000014">
    <property type="protein sequence ID" value="RGX26991.1"/>
    <property type="molecule type" value="Genomic_DNA"/>
</dbReference>
<comment type="caution">
    <text evidence="1">The sequence shown here is derived from an EMBL/GenBank/DDBJ whole genome shotgun (WGS) entry which is preliminary data.</text>
</comment>
<accession>A0A413FC62</accession>
<evidence type="ECO:0000313" key="2">
    <source>
        <dbReference type="Proteomes" id="UP000283880"/>
    </source>
</evidence>
<gene>
    <name evidence="1" type="ORF">DWV29_18125</name>
</gene>